<dbReference type="AlphaFoldDB" id="A0A4S8JTM7"/>
<organism evidence="2 3">
    <name type="scientific">Musa balbisiana</name>
    <name type="common">Banana</name>
    <dbReference type="NCBI Taxonomy" id="52838"/>
    <lineage>
        <taxon>Eukaryota</taxon>
        <taxon>Viridiplantae</taxon>
        <taxon>Streptophyta</taxon>
        <taxon>Embryophyta</taxon>
        <taxon>Tracheophyta</taxon>
        <taxon>Spermatophyta</taxon>
        <taxon>Magnoliopsida</taxon>
        <taxon>Liliopsida</taxon>
        <taxon>Zingiberales</taxon>
        <taxon>Musaceae</taxon>
        <taxon>Musa</taxon>
    </lineage>
</organism>
<sequence>MAEEREESSASRPRQREKQQITVPYLWEEKPGVPKRVPVISFSPPTRLVEEKPGKPIQIPPTVPDLLTAGNPNGLDPRPASRCHLNPFVDEKSGPLNPFVDETEGGAMDSYLEAFSFKMDDQADRSFADVTAAWENFSENGSYWNEDWRSASGTDGHSSSSSSVAAEVGADTSVIQFLFPLPSGEDEAPSAVAARRGPNHCSSEHAAMARRGLTLGELILLSRKLSCRRKQNEGRKTEHPKEYLKKRVLTCLPFIANGNKMRAYISSW</sequence>
<dbReference type="PANTHER" id="PTHR37767">
    <property type="entry name" value="HYDROXYPROLINE-RICH GLYCOPROTEIN FAMILY PROTEIN"/>
    <property type="match status" value="1"/>
</dbReference>
<comment type="caution">
    <text evidence="2">The sequence shown here is derived from an EMBL/GenBank/DDBJ whole genome shotgun (WGS) entry which is preliminary data.</text>
</comment>
<keyword evidence="3" id="KW-1185">Reference proteome</keyword>
<reference evidence="2 3" key="1">
    <citation type="journal article" date="2019" name="Nat. Plants">
        <title>Genome sequencing of Musa balbisiana reveals subgenome evolution and function divergence in polyploid bananas.</title>
        <authorList>
            <person name="Yao X."/>
        </authorList>
    </citation>
    <scope>NUCLEOTIDE SEQUENCE [LARGE SCALE GENOMIC DNA]</scope>
    <source>
        <strain evidence="3">cv. DH-PKW</strain>
        <tissue evidence="2">Leaves</tissue>
    </source>
</reference>
<feature type="region of interest" description="Disordered" evidence="1">
    <location>
        <begin position="1"/>
        <end position="23"/>
    </location>
</feature>
<dbReference type="PANTHER" id="PTHR37767:SF1">
    <property type="entry name" value="HYDROXYPROLINE-RICH GLYCOPROTEIN FAMILY PROTEIN"/>
    <property type="match status" value="1"/>
</dbReference>
<accession>A0A4S8JTM7</accession>
<evidence type="ECO:0000256" key="1">
    <source>
        <dbReference type="SAM" id="MobiDB-lite"/>
    </source>
</evidence>
<protein>
    <submittedName>
        <fullName evidence="2">Uncharacterized protein</fullName>
    </submittedName>
</protein>
<proteinExistence type="predicted"/>
<gene>
    <name evidence="2" type="ORF">C4D60_Mb05t04280</name>
</gene>
<evidence type="ECO:0000313" key="3">
    <source>
        <dbReference type="Proteomes" id="UP000317650"/>
    </source>
</evidence>
<dbReference type="EMBL" id="PYDT01000003">
    <property type="protein sequence ID" value="THU65496.1"/>
    <property type="molecule type" value="Genomic_DNA"/>
</dbReference>
<evidence type="ECO:0000313" key="2">
    <source>
        <dbReference type="EMBL" id="THU65496.1"/>
    </source>
</evidence>
<dbReference type="Proteomes" id="UP000317650">
    <property type="component" value="Chromosome 5"/>
</dbReference>
<name>A0A4S8JTM7_MUSBA</name>